<dbReference type="SUPFAM" id="SSF51905">
    <property type="entry name" value="FAD/NAD(P)-binding domain"/>
    <property type="match status" value="1"/>
</dbReference>
<evidence type="ECO:0000256" key="1">
    <source>
        <dbReference type="ARBA" id="ARBA00001974"/>
    </source>
</evidence>
<dbReference type="GO" id="GO:0071949">
    <property type="term" value="F:FAD binding"/>
    <property type="evidence" value="ECO:0007669"/>
    <property type="project" value="InterPro"/>
</dbReference>
<evidence type="ECO:0000259" key="7">
    <source>
        <dbReference type="Pfam" id="PF01494"/>
    </source>
</evidence>
<name>A0A2P5HMT4_DIAHE</name>
<evidence type="ECO:0000256" key="6">
    <source>
        <dbReference type="SAM" id="MobiDB-lite"/>
    </source>
</evidence>
<dbReference type="GO" id="GO:0004497">
    <property type="term" value="F:monooxygenase activity"/>
    <property type="evidence" value="ECO:0007669"/>
    <property type="project" value="InterPro"/>
</dbReference>
<dbReference type="Pfam" id="PF01494">
    <property type="entry name" value="FAD_binding_3"/>
    <property type="match status" value="1"/>
</dbReference>
<dbReference type="InterPro" id="IPR002938">
    <property type="entry name" value="FAD-bd"/>
</dbReference>
<comment type="similarity">
    <text evidence="2">Belongs to the paxM FAD-dependent monooxygenase family.</text>
</comment>
<keyword evidence="9" id="KW-1185">Reference proteome</keyword>
<dbReference type="PRINTS" id="PR00420">
    <property type="entry name" value="RNGMNOXGNASE"/>
</dbReference>
<dbReference type="Proteomes" id="UP000094444">
    <property type="component" value="Unassembled WGS sequence"/>
</dbReference>
<dbReference type="PANTHER" id="PTHR47356:SF2">
    <property type="entry name" value="FAD-BINDING DOMAIN-CONTAINING PROTEIN-RELATED"/>
    <property type="match status" value="1"/>
</dbReference>
<keyword evidence="3" id="KW-0285">Flavoprotein</keyword>
<dbReference type="Gene3D" id="3.50.50.60">
    <property type="entry name" value="FAD/NAD(P)-binding domain"/>
    <property type="match status" value="1"/>
</dbReference>
<reference evidence="8" key="1">
    <citation type="submission" date="2017-09" db="EMBL/GenBank/DDBJ databases">
        <title>Polyketide synthases of a Diaporthe helianthi virulent isolate.</title>
        <authorList>
            <person name="Baroncelli R."/>
        </authorList>
    </citation>
    <scope>NUCLEOTIDE SEQUENCE [LARGE SCALE GENOMIC DNA]</scope>
    <source>
        <strain evidence="8">7/96</strain>
    </source>
</reference>
<organism evidence="8 9">
    <name type="scientific">Diaporthe helianthi</name>
    <dbReference type="NCBI Taxonomy" id="158607"/>
    <lineage>
        <taxon>Eukaryota</taxon>
        <taxon>Fungi</taxon>
        <taxon>Dikarya</taxon>
        <taxon>Ascomycota</taxon>
        <taxon>Pezizomycotina</taxon>
        <taxon>Sordariomycetes</taxon>
        <taxon>Sordariomycetidae</taxon>
        <taxon>Diaporthales</taxon>
        <taxon>Diaporthaceae</taxon>
        <taxon>Diaporthe</taxon>
    </lineage>
</organism>
<proteinExistence type="inferred from homology"/>
<evidence type="ECO:0000256" key="4">
    <source>
        <dbReference type="ARBA" id="ARBA00022827"/>
    </source>
</evidence>
<dbReference type="STRING" id="158607.A0A2P5HMT4"/>
<dbReference type="InParanoid" id="A0A2P5HMT4"/>
<evidence type="ECO:0000256" key="2">
    <source>
        <dbReference type="ARBA" id="ARBA00007992"/>
    </source>
</evidence>
<evidence type="ECO:0000313" key="8">
    <source>
        <dbReference type="EMBL" id="POS71555.1"/>
    </source>
</evidence>
<keyword evidence="4" id="KW-0274">FAD</keyword>
<accession>A0A2P5HMT4</accession>
<evidence type="ECO:0000256" key="5">
    <source>
        <dbReference type="ARBA" id="ARBA00023002"/>
    </source>
</evidence>
<dbReference type="AlphaFoldDB" id="A0A2P5HMT4"/>
<sequence>MSDFKVIIIGAGPTGLTAAHSLSKAGIDFVVLERRPDISEDVGASLALSPYTLRILAQFGLYEKLREIGHEVLRWADYTDLGLSTESFHTHAMKENHGSYSFFFHRAELIQAIYDGLSEQDQARVHTNKKLQDIEDTDDGVVVTCADGSNYKGSIVLGADGVHSETRRLMRELALKKSPAADVDDIVPFRHSYKTMWCSFPRRWEFAPGDHCVTHGSVASLQFLNAHHRSWLFVYEKLDEPSTERVNFTEEDMREFASKHADMKIGDRIQVKDVFPHRTSAGMANLEEGILKHWSSGRIVLAGDAAHKFTPNAGLGYNNAVQDVVVLVNELNRLLNSGDKEVVPTEADLDALFDRYHVARKEGVESDYTFSWRATRLCAWPNTGYWLFDRYVIPAIPNFNYLYLKFLGSPKISKVPCLDFIEGEEPFEGKVPWVHKIKKPGNYLGSESSESLKASPLASK</sequence>
<protein>
    <submittedName>
        <fullName evidence="8">FAD binding domain-containing protein</fullName>
    </submittedName>
</protein>
<dbReference type="OrthoDB" id="2431938at2759"/>
<evidence type="ECO:0000313" key="9">
    <source>
        <dbReference type="Proteomes" id="UP000094444"/>
    </source>
</evidence>
<dbReference type="PANTHER" id="PTHR47356">
    <property type="entry name" value="FAD-DEPENDENT MONOOXYGENASE ASQG-RELATED"/>
    <property type="match status" value="1"/>
</dbReference>
<dbReference type="InterPro" id="IPR050562">
    <property type="entry name" value="FAD_mOase_fung"/>
</dbReference>
<feature type="domain" description="FAD-binding" evidence="7">
    <location>
        <begin position="4"/>
        <end position="341"/>
    </location>
</feature>
<comment type="cofactor">
    <cofactor evidence="1">
        <name>FAD</name>
        <dbReference type="ChEBI" id="CHEBI:57692"/>
    </cofactor>
</comment>
<keyword evidence="5" id="KW-0560">Oxidoreductase</keyword>
<dbReference type="InterPro" id="IPR036188">
    <property type="entry name" value="FAD/NAD-bd_sf"/>
</dbReference>
<evidence type="ECO:0000256" key="3">
    <source>
        <dbReference type="ARBA" id="ARBA00022630"/>
    </source>
</evidence>
<gene>
    <name evidence="8" type="ORF">DHEL01_v210047</name>
</gene>
<dbReference type="EMBL" id="MAVT02001234">
    <property type="protein sequence ID" value="POS71555.1"/>
    <property type="molecule type" value="Genomic_DNA"/>
</dbReference>
<comment type="caution">
    <text evidence="8">The sequence shown here is derived from an EMBL/GenBank/DDBJ whole genome shotgun (WGS) entry which is preliminary data.</text>
</comment>
<feature type="region of interest" description="Disordered" evidence="6">
    <location>
        <begin position="441"/>
        <end position="460"/>
    </location>
</feature>